<comment type="caution">
    <text evidence="5">The sequence shown here is derived from an EMBL/GenBank/DDBJ whole genome shotgun (WGS) entry which is preliminary data.</text>
</comment>
<gene>
    <name evidence="5" type="ORF">STCU_07746</name>
</gene>
<dbReference type="PANTHER" id="PTHR10091:SF0">
    <property type="entry name" value="GALACTOSE MUTAROTASE"/>
    <property type="match status" value="1"/>
</dbReference>
<keyword evidence="6" id="KW-1185">Reference proteome</keyword>
<dbReference type="InterPro" id="IPR011013">
    <property type="entry name" value="Gal_mutarotase_sf_dom"/>
</dbReference>
<dbReference type="SUPFAM" id="SSF74650">
    <property type="entry name" value="Galactose mutarotase-like"/>
    <property type="match status" value="2"/>
</dbReference>
<dbReference type="OrthoDB" id="274691at2759"/>
<dbReference type="GO" id="GO:0030246">
    <property type="term" value="F:carbohydrate binding"/>
    <property type="evidence" value="ECO:0007669"/>
    <property type="project" value="InterPro"/>
</dbReference>
<dbReference type="InterPro" id="IPR047215">
    <property type="entry name" value="Galactose_mutarotase-like"/>
</dbReference>
<dbReference type="Proteomes" id="UP000015354">
    <property type="component" value="Unassembled WGS sequence"/>
</dbReference>
<sequence>MPLSFVTDVQPYGPGSLITLKSPALQVVISTLGATLHSVRVNPHFQTSSIRSAKKMSLHEVEAAAAARSALGDDTAGWTEVNMQYNKYEEALADCGTYMGATVGRYAGRIGNGTFVLNRKTYHTPKNQDGLNTIHGGGNAFDKKQWQYKVLNSTTHPHPHAHHPVSASAPDTHKKRKAAVDANDVDDLDDRARAEEAFDSRHYIRASFHYMSPHNENGFPGELHCMVTYTIFQKQPHALCMDFRAALAPASPANATIVNMFNHAYWNLNGFPKRPLTLSQSQPAAGSAADAPWPQAAPIHNHHLRLPTADTVAETDAAAIPSGKMVSVAGSPLDFRGAGHCLGDGIDNEAALRRQPCGYDHPFFMSDYKMPGQLHSRRQPKRMSLNAVMRSPTSGIEMSVYSTFPCLWVYTANNLKADAKGTLGERFARYRACCLEPQHLPDAINHTKTFPRTSFIVTKKNPYIERIVNVFTVRPHAGQPRTQKGKVADKEGEREAARATSLLPHYLSKL</sequence>
<dbReference type="Gene3D" id="2.70.98.10">
    <property type="match status" value="1"/>
</dbReference>
<evidence type="ECO:0000313" key="6">
    <source>
        <dbReference type="Proteomes" id="UP000015354"/>
    </source>
</evidence>
<evidence type="ECO:0000313" key="5">
    <source>
        <dbReference type="EMBL" id="EPY23369.1"/>
    </source>
</evidence>
<name>S9U3I1_9TRYP</name>
<dbReference type="AlphaFoldDB" id="S9U3I1"/>
<keyword evidence="3" id="KW-0119">Carbohydrate metabolism</keyword>
<proteinExistence type="inferred from homology"/>
<dbReference type="GO" id="GO:0033499">
    <property type="term" value="P:galactose catabolic process via UDP-galactose, Leloir pathway"/>
    <property type="evidence" value="ECO:0007669"/>
    <property type="project" value="TreeGrafter"/>
</dbReference>
<dbReference type="CDD" id="cd09019">
    <property type="entry name" value="galactose_mutarotase_like"/>
    <property type="match status" value="1"/>
</dbReference>
<reference evidence="5 6" key="1">
    <citation type="journal article" date="2013" name="PLoS ONE">
        <title>Predicting the Proteins of Angomonas deanei, Strigomonas culicis and Their Respective Endosymbionts Reveals New Aspects of the Trypanosomatidae Family.</title>
        <authorList>
            <person name="Motta M.C."/>
            <person name="Martins A.C."/>
            <person name="de Souza S.S."/>
            <person name="Catta-Preta C.M."/>
            <person name="Silva R."/>
            <person name="Klein C.C."/>
            <person name="de Almeida L.G."/>
            <person name="de Lima Cunha O."/>
            <person name="Ciapina L.P."/>
            <person name="Brocchi M."/>
            <person name="Colabardini A.C."/>
            <person name="de Araujo Lima B."/>
            <person name="Machado C.R."/>
            <person name="de Almeida Soares C.M."/>
            <person name="Probst C.M."/>
            <person name="de Menezes C.B."/>
            <person name="Thompson C.E."/>
            <person name="Bartholomeu D.C."/>
            <person name="Gradia D.F."/>
            <person name="Pavoni D.P."/>
            <person name="Grisard E.C."/>
            <person name="Fantinatti-Garboggini F."/>
            <person name="Marchini F.K."/>
            <person name="Rodrigues-Luiz G.F."/>
            <person name="Wagner G."/>
            <person name="Goldman G.H."/>
            <person name="Fietto J.L."/>
            <person name="Elias M.C."/>
            <person name="Goldman M.H."/>
            <person name="Sagot M.F."/>
            <person name="Pereira M."/>
            <person name="Stoco P.H."/>
            <person name="de Mendonca-Neto R.P."/>
            <person name="Teixeira S.M."/>
            <person name="Maciel T.E."/>
            <person name="de Oliveira Mendes T.A."/>
            <person name="Urmenyi T.P."/>
            <person name="de Souza W."/>
            <person name="Schenkman S."/>
            <person name="de Vasconcelos A.T."/>
        </authorList>
    </citation>
    <scope>NUCLEOTIDE SEQUENCE [LARGE SCALE GENOMIC DNA]</scope>
</reference>
<dbReference type="GO" id="GO:0004034">
    <property type="term" value="F:aldose 1-epimerase activity"/>
    <property type="evidence" value="ECO:0007669"/>
    <property type="project" value="TreeGrafter"/>
</dbReference>
<dbReference type="EMBL" id="ATMH01007746">
    <property type="protein sequence ID" value="EPY23369.1"/>
    <property type="molecule type" value="Genomic_DNA"/>
</dbReference>
<dbReference type="Pfam" id="PF01263">
    <property type="entry name" value="Aldose_epim"/>
    <property type="match status" value="2"/>
</dbReference>
<dbReference type="PANTHER" id="PTHR10091">
    <property type="entry name" value="ALDOSE-1-EPIMERASE"/>
    <property type="match status" value="1"/>
</dbReference>
<dbReference type="InterPro" id="IPR008183">
    <property type="entry name" value="Aldose_1/G6P_1-epimerase"/>
</dbReference>
<evidence type="ECO:0000256" key="2">
    <source>
        <dbReference type="ARBA" id="ARBA00023235"/>
    </source>
</evidence>
<dbReference type="InterPro" id="IPR014718">
    <property type="entry name" value="GH-type_carb-bd"/>
</dbReference>
<feature type="region of interest" description="Disordered" evidence="4">
    <location>
        <begin position="154"/>
        <end position="188"/>
    </location>
</feature>
<accession>S9U3I1</accession>
<evidence type="ECO:0000256" key="1">
    <source>
        <dbReference type="ARBA" id="ARBA00006206"/>
    </source>
</evidence>
<comment type="similarity">
    <text evidence="1">Belongs to the aldose epimerase family.</text>
</comment>
<organism evidence="5 6">
    <name type="scientific">Strigomonas culicis</name>
    <dbReference type="NCBI Taxonomy" id="28005"/>
    <lineage>
        <taxon>Eukaryota</taxon>
        <taxon>Discoba</taxon>
        <taxon>Euglenozoa</taxon>
        <taxon>Kinetoplastea</taxon>
        <taxon>Metakinetoplastina</taxon>
        <taxon>Trypanosomatida</taxon>
        <taxon>Trypanosomatidae</taxon>
        <taxon>Strigomonadinae</taxon>
        <taxon>Strigomonas</taxon>
    </lineage>
</organism>
<protein>
    <submittedName>
        <fullName evidence="5">Aldose 1-epimerase</fullName>
    </submittedName>
</protein>
<dbReference type="GO" id="GO:0006006">
    <property type="term" value="P:glucose metabolic process"/>
    <property type="evidence" value="ECO:0007669"/>
    <property type="project" value="TreeGrafter"/>
</dbReference>
<evidence type="ECO:0000256" key="4">
    <source>
        <dbReference type="SAM" id="MobiDB-lite"/>
    </source>
</evidence>
<evidence type="ECO:0000256" key="3">
    <source>
        <dbReference type="ARBA" id="ARBA00023277"/>
    </source>
</evidence>
<keyword evidence="2" id="KW-0413">Isomerase</keyword>